<reference evidence="1" key="2">
    <citation type="journal article" date="2015" name="Fish Shellfish Immunol.">
        <title>Early steps in the European eel (Anguilla anguilla)-Vibrio vulnificus interaction in the gills: Role of the RtxA13 toxin.</title>
        <authorList>
            <person name="Callol A."/>
            <person name="Pajuelo D."/>
            <person name="Ebbesson L."/>
            <person name="Teles M."/>
            <person name="MacKenzie S."/>
            <person name="Amaro C."/>
        </authorList>
    </citation>
    <scope>NUCLEOTIDE SEQUENCE</scope>
</reference>
<reference evidence="1" key="1">
    <citation type="submission" date="2014-11" db="EMBL/GenBank/DDBJ databases">
        <authorList>
            <person name="Amaro Gonzalez C."/>
        </authorList>
    </citation>
    <scope>NUCLEOTIDE SEQUENCE</scope>
</reference>
<protein>
    <submittedName>
        <fullName evidence="1">Uncharacterized protein</fullName>
    </submittedName>
</protein>
<dbReference type="EMBL" id="GBXM01061326">
    <property type="protein sequence ID" value="JAH47251.1"/>
    <property type="molecule type" value="Transcribed_RNA"/>
</dbReference>
<organism evidence="1">
    <name type="scientific">Anguilla anguilla</name>
    <name type="common">European freshwater eel</name>
    <name type="synonym">Muraena anguilla</name>
    <dbReference type="NCBI Taxonomy" id="7936"/>
    <lineage>
        <taxon>Eukaryota</taxon>
        <taxon>Metazoa</taxon>
        <taxon>Chordata</taxon>
        <taxon>Craniata</taxon>
        <taxon>Vertebrata</taxon>
        <taxon>Euteleostomi</taxon>
        <taxon>Actinopterygii</taxon>
        <taxon>Neopterygii</taxon>
        <taxon>Teleostei</taxon>
        <taxon>Anguilliformes</taxon>
        <taxon>Anguillidae</taxon>
        <taxon>Anguilla</taxon>
    </lineage>
</organism>
<accession>A0A0E9T127</accession>
<evidence type="ECO:0000313" key="1">
    <source>
        <dbReference type="EMBL" id="JAH47251.1"/>
    </source>
</evidence>
<proteinExistence type="predicted"/>
<dbReference type="AlphaFoldDB" id="A0A0E9T127"/>
<name>A0A0E9T127_ANGAN</name>
<sequence length="40" mass="4880">MVILIILWSTFMNKHLYLHIVVEKRGIWFFRIDSGNVFLE</sequence>